<feature type="compositionally biased region" description="Polar residues" evidence="1">
    <location>
        <begin position="78"/>
        <end position="87"/>
    </location>
</feature>
<keyword evidence="4" id="KW-1185">Reference proteome</keyword>
<feature type="compositionally biased region" description="Polar residues" evidence="1">
    <location>
        <begin position="41"/>
        <end position="55"/>
    </location>
</feature>
<feature type="compositionally biased region" description="Basic residues" evidence="1">
    <location>
        <begin position="291"/>
        <end position="300"/>
    </location>
</feature>
<dbReference type="GO" id="GO:0003677">
    <property type="term" value="F:DNA binding"/>
    <property type="evidence" value="ECO:0007669"/>
    <property type="project" value="InterPro"/>
</dbReference>
<feature type="compositionally biased region" description="Polar residues" evidence="1">
    <location>
        <begin position="500"/>
        <end position="527"/>
    </location>
</feature>
<name>K0RET5_THAOC</name>
<feature type="domain" description="DUF6824" evidence="2">
    <location>
        <begin position="360"/>
        <end position="452"/>
    </location>
</feature>
<comment type="caution">
    <text evidence="3">The sequence shown here is derived from an EMBL/GenBank/DDBJ whole genome shotgun (WGS) entry which is preliminary data.</text>
</comment>
<gene>
    <name evidence="3" type="ORF">THAOC_30153</name>
</gene>
<feature type="region of interest" description="Disordered" evidence="1">
    <location>
        <begin position="226"/>
        <end position="359"/>
    </location>
</feature>
<proteinExistence type="predicted"/>
<dbReference type="AlphaFoldDB" id="K0RET5"/>
<reference evidence="3 4" key="1">
    <citation type="journal article" date="2012" name="Genome Biol.">
        <title>Genome and low-iron response of an oceanic diatom adapted to chronic iron limitation.</title>
        <authorList>
            <person name="Lommer M."/>
            <person name="Specht M."/>
            <person name="Roy A.S."/>
            <person name="Kraemer L."/>
            <person name="Andreson R."/>
            <person name="Gutowska M.A."/>
            <person name="Wolf J."/>
            <person name="Bergner S.V."/>
            <person name="Schilhabel M.B."/>
            <person name="Klostermeier U.C."/>
            <person name="Beiko R.G."/>
            <person name="Rosenstiel P."/>
            <person name="Hippler M."/>
            <person name="Laroche J."/>
        </authorList>
    </citation>
    <scope>NUCLEOTIDE SEQUENCE [LARGE SCALE GENOMIC DNA]</scope>
    <source>
        <strain evidence="3 4">CCMP1005</strain>
    </source>
</reference>
<sequence>MSGAEVSASVRERDLPAEEMTGGHVEPAAGKVAEPRFDGLNPSSAAGNDGSSTLNAGKPVGHIKKSPADSRLKFDCSGPNNDDSNYSGGDPHYPSALTAKERSLDMLPDLEGAAKNSGEEPASRFAAAGNNSVKSDVNSSCKRPASLVSKALRGITQRGSGKWQVQIYFAGKSRYIGVYKSKKSATIAFEKAREIAEQTPNLTNERQVNLNLKEIRYLVSEDIAKQSQHGELTRRRSGRSRKADNDEAVEVDDVAGKETRRNSARRALQNTSDLDEFVPVNDEDGADISRRTSRRSKAPPKKLLSSGDIEGSIEESVQTDGRRVKRSSAKTTSLGSVRPKKDSRERDEEPELITDPGPNDLLLGRGGYCKHHPGNIKYREFIRSNKRAYLSNPDKSAFAIAAVAKWRSLGMKESGSAGKFLKQAYGENAEEEVWVDAGDEYAKDKTMQAFRDSDSGTARKEYRINMNGEEEDEDDEVVEPQLKQSTRRRQSKLTSHSEECTQTLRSSPSSVVTPDFTPSSRPTRRYNIQNDSGVTIAEAAASGCNRCRQLLNGVKSKDRHASNCPRKRVGAKNKTSDKDS</sequence>
<feature type="compositionally biased region" description="Acidic residues" evidence="1">
    <location>
        <begin position="273"/>
        <end position="286"/>
    </location>
</feature>
<feature type="region of interest" description="Disordered" evidence="1">
    <location>
        <begin position="469"/>
        <end position="527"/>
    </location>
</feature>
<evidence type="ECO:0000313" key="4">
    <source>
        <dbReference type="Proteomes" id="UP000266841"/>
    </source>
</evidence>
<dbReference type="Proteomes" id="UP000266841">
    <property type="component" value="Unassembled WGS sequence"/>
</dbReference>
<dbReference type="InterPro" id="IPR049227">
    <property type="entry name" value="DUF6824"/>
</dbReference>
<evidence type="ECO:0000313" key="3">
    <source>
        <dbReference type="EMBL" id="EJK50754.1"/>
    </source>
</evidence>
<evidence type="ECO:0000259" key="2">
    <source>
        <dbReference type="Pfam" id="PF20710"/>
    </source>
</evidence>
<dbReference type="InterPro" id="IPR016177">
    <property type="entry name" value="DNA-bd_dom_sf"/>
</dbReference>
<dbReference type="Pfam" id="PF20710">
    <property type="entry name" value="DUF6824"/>
    <property type="match status" value="1"/>
</dbReference>
<protein>
    <recommendedName>
        <fullName evidence="2">DUF6824 domain-containing protein</fullName>
    </recommendedName>
</protein>
<feature type="compositionally biased region" description="Low complexity" evidence="1">
    <location>
        <begin position="305"/>
        <end position="316"/>
    </location>
</feature>
<dbReference type="EMBL" id="AGNL01043033">
    <property type="protein sequence ID" value="EJK50754.1"/>
    <property type="molecule type" value="Genomic_DNA"/>
</dbReference>
<dbReference type="SUPFAM" id="SSF54171">
    <property type="entry name" value="DNA-binding domain"/>
    <property type="match status" value="1"/>
</dbReference>
<organism evidence="3 4">
    <name type="scientific">Thalassiosira oceanica</name>
    <name type="common">Marine diatom</name>
    <dbReference type="NCBI Taxonomy" id="159749"/>
    <lineage>
        <taxon>Eukaryota</taxon>
        <taxon>Sar</taxon>
        <taxon>Stramenopiles</taxon>
        <taxon>Ochrophyta</taxon>
        <taxon>Bacillariophyta</taxon>
        <taxon>Coscinodiscophyceae</taxon>
        <taxon>Thalassiosirophycidae</taxon>
        <taxon>Thalassiosirales</taxon>
        <taxon>Thalassiosiraceae</taxon>
        <taxon>Thalassiosira</taxon>
    </lineage>
</organism>
<feature type="compositionally biased region" description="Acidic residues" evidence="1">
    <location>
        <begin position="469"/>
        <end position="478"/>
    </location>
</feature>
<evidence type="ECO:0000256" key="1">
    <source>
        <dbReference type="SAM" id="MobiDB-lite"/>
    </source>
</evidence>
<feature type="region of interest" description="Disordered" evidence="1">
    <location>
        <begin position="555"/>
        <end position="580"/>
    </location>
</feature>
<feature type="non-terminal residue" evidence="3">
    <location>
        <position position="580"/>
    </location>
</feature>
<accession>K0RET5</accession>
<dbReference type="OrthoDB" id="49610at2759"/>
<feature type="region of interest" description="Disordered" evidence="1">
    <location>
        <begin position="1"/>
        <end position="102"/>
    </location>
</feature>